<dbReference type="AlphaFoldDB" id="A0A2S4WAM4"/>
<keyword evidence="3" id="KW-1185">Reference proteome</keyword>
<dbReference type="PANTHER" id="PTHR33324">
    <property type="entry name" value="EXPRESSED PROTEIN"/>
    <property type="match status" value="1"/>
</dbReference>
<dbReference type="Proteomes" id="UP000238274">
    <property type="component" value="Unassembled WGS sequence"/>
</dbReference>
<evidence type="ECO:0000313" key="3">
    <source>
        <dbReference type="Proteomes" id="UP000238274"/>
    </source>
</evidence>
<organism evidence="2 3">
    <name type="scientific">Puccinia striiformis</name>
    <dbReference type="NCBI Taxonomy" id="27350"/>
    <lineage>
        <taxon>Eukaryota</taxon>
        <taxon>Fungi</taxon>
        <taxon>Dikarya</taxon>
        <taxon>Basidiomycota</taxon>
        <taxon>Pucciniomycotina</taxon>
        <taxon>Pucciniomycetes</taxon>
        <taxon>Pucciniales</taxon>
        <taxon>Pucciniaceae</taxon>
        <taxon>Puccinia</taxon>
    </lineage>
</organism>
<reference evidence="3" key="2">
    <citation type="journal article" date="2018" name="BMC Genomics">
        <title>Genomic insights into host adaptation between the wheat stripe rust pathogen (Puccinia striiformis f. sp. tritici) and the barley stripe rust pathogen (Puccinia striiformis f. sp. hordei).</title>
        <authorList>
            <person name="Xia C."/>
            <person name="Wang M."/>
            <person name="Yin C."/>
            <person name="Cornejo O.E."/>
            <person name="Hulbert S.H."/>
            <person name="Chen X."/>
        </authorList>
    </citation>
    <scope>NUCLEOTIDE SEQUENCE [LARGE SCALE GENOMIC DNA]</scope>
    <source>
        <strain evidence="3">93TX-2</strain>
    </source>
</reference>
<reference evidence="2 3" key="1">
    <citation type="submission" date="2017-12" db="EMBL/GenBank/DDBJ databases">
        <title>Gene loss provides genomic basis for host adaptation in cereal stripe rust fungi.</title>
        <authorList>
            <person name="Xia C."/>
        </authorList>
    </citation>
    <scope>NUCLEOTIDE SEQUENCE [LARGE SCALE GENOMIC DNA]</scope>
    <source>
        <strain evidence="2 3">93TX-2</strain>
    </source>
</reference>
<evidence type="ECO:0000313" key="2">
    <source>
        <dbReference type="EMBL" id="POW18826.1"/>
    </source>
</evidence>
<gene>
    <name evidence="2" type="ORF">PSHT_05405</name>
</gene>
<feature type="compositionally biased region" description="Low complexity" evidence="1">
    <location>
        <begin position="142"/>
        <end position="151"/>
    </location>
</feature>
<protein>
    <submittedName>
        <fullName evidence="2">Uncharacterized protein</fullName>
    </submittedName>
</protein>
<evidence type="ECO:0000256" key="1">
    <source>
        <dbReference type="SAM" id="MobiDB-lite"/>
    </source>
</evidence>
<name>A0A2S4WAM4_9BASI</name>
<dbReference type="EMBL" id="PKSM01000059">
    <property type="protein sequence ID" value="POW18826.1"/>
    <property type="molecule type" value="Genomic_DNA"/>
</dbReference>
<feature type="region of interest" description="Disordered" evidence="1">
    <location>
        <begin position="120"/>
        <end position="156"/>
    </location>
</feature>
<accession>A0A2S4WAM4</accession>
<dbReference type="VEuPathDB" id="FungiDB:PSHT_05405"/>
<sequence length="321" mass="36012">MVAQGIHHRLPKDIWTKIIEIQSNFAIACNFLRNTGQGLLAKDIANGTNNIRSALIKKCKYYYDLVEVMGVRENANPTDIVDSTSELVPNLNAESEPEPNEEDRADPLLLLLTDDIEEYDTKDPPEPTTWVNNTSSPAPDLAAAQAGSKSKASSKKSRFLKANKALRALPKFPQRADHCYLHESKLTTIPDGINGGWPTQIDFGKLLSRVQGFQMYLEHMILGQLPSQFFDEVVEQYQTLGVYRACDFPIAPPLNNKFLLQKVLVPKIARSLIAQGMDLAVTDGKVMCVCWKRAATLARLYFPILIKRSSKIRLKFQHRSS</sequence>
<dbReference type="OrthoDB" id="167710at2759"/>
<dbReference type="VEuPathDB" id="FungiDB:PSTT_07269"/>
<dbReference type="PANTHER" id="PTHR33324:SF2">
    <property type="entry name" value="MYB_SANT-LIKE DNA-BINDING DOMAIN-CONTAINING PROTEIN"/>
    <property type="match status" value="1"/>
</dbReference>
<proteinExistence type="predicted"/>
<feature type="non-terminal residue" evidence="2">
    <location>
        <position position="321"/>
    </location>
</feature>
<comment type="caution">
    <text evidence="2">The sequence shown here is derived from an EMBL/GenBank/DDBJ whole genome shotgun (WGS) entry which is preliminary data.</text>
</comment>
<reference evidence="3" key="3">
    <citation type="journal article" date="2018" name="Mol. Plant Microbe Interact.">
        <title>Genome sequence resources for the wheat stripe rust pathogen (Puccinia striiformis f. sp. tritici) and the barley stripe rust pathogen (Puccinia striiformis f. sp. hordei).</title>
        <authorList>
            <person name="Xia C."/>
            <person name="Wang M."/>
            <person name="Yin C."/>
            <person name="Cornejo O.E."/>
            <person name="Hulbert S.H."/>
            <person name="Chen X."/>
        </authorList>
    </citation>
    <scope>NUCLEOTIDE SEQUENCE [LARGE SCALE GENOMIC DNA]</scope>
    <source>
        <strain evidence="3">93TX-2</strain>
    </source>
</reference>